<feature type="region of interest" description="Disordered" evidence="1">
    <location>
        <begin position="34"/>
        <end position="58"/>
    </location>
</feature>
<sequence length="311" mass="36000">MWDQFLNKTVHQCYTLTNDFRGFKKTDLFPVESKNNSRKPIIKQQNDKGTSSRHPPNLTVGVYKDSPGYFKYFKKKKLQAIAEEKVTLEVKCTKAILHKPIDDLRLRIGLVHDTVKTIAKNLNVCKQIKDGYKKAIKSKRDIILKKETIKKNVIKEKKDSIEHSVNKTKENDKILHKGQGDLGNKKLTEVQKQPVESKPKPKPKQLSVFSKNFVSKIPQKIALKKFRMHFTNKTISEIILSDKLASYEPKSTRTETLNVKVIKPWKPMELKSNKSVKKSIIQRTYVKVENGPIICVKIQKEPFKFKYVSPK</sequence>
<evidence type="ECO:0000313" key="2">
    <source>
        <dbReference type="EMBL" id="CAH0545802.1"/>
    </source>
</evidence>
<evidence type="ECO:0000313" key="3">
    <source>
        <dbReference type="Proteomes" id="UP001154078"/>
    </source>
</evidence>
<dbReference type="AlphaFoldDB" id="A0A9P0F874"/>
<dbReference type="Proteomes" id="UP001154078">
    <property type="component" value="Chromosome 1"/>
</dbReference>
<organism evidence="2 3">
    <name type="scientific">Brassicogethes aeneus</name>
    <name type="common">Rape pollen beetle</name>
    <name type="synonym">Meligethes aeneus</name>
    <dbReference type="NCBI Taxonomy" id="1431903"/>
    <lineage>
        <taxon>Eukaryota</taxon>
        <taxon>Metazoa</taxon>
        <taxon>Ecdysozoa</taxon>
        <taxon>Arthropoda</taxon>
        <taxon>Hexapoda</taxon>
        <taxon>Insecta</taxon>
        <taxon>Pterygota</taxon>
        <taxon>Neoptera</taxon>
        <taxon>Endopterygota</taxon>
        <taxon>Coleoptera</taxon>
        <taxon>Polyphaga</taxon>
        <taxon>Cucujiformia</taxon>
        <taxon>Nitidulidae</taxon>
        <taxon>Meligethinae</taxon>
        <taxon>Brassicogethes</taxon>
    </lineage>
</organism>
<proteinExistence type="predicted"/>
<evidence type="ECO:0000256" key="1">
    <source>
        <dbReference type="SAM" id="MobiDB-lite"/>
    </source>
</evidence>
<feature type="compositionally biased region" description="Polar residues" evidence="1">
    <location>
        <begin position="43"/>
        <end position="54"/>
    </location>
</feature>
<feature type="region of interest" description="Disordered" evidence="1">
    <location>
        <begin position="165"/>
        <end position="204"/>
    </location>
</feature>
<keyword evidence="3" id="KW-1185">Reference proteome</keyword>
<gene>
    <name evidence="2" type="ORF">MELIAE_LOCUS107</name>
</gene>
<protein>
    <submittedName>
        <fullName evidence="2">Uncharacterized protein</fullName>
    </submittedName>
</protein>
<accession>A0A9P0F874</accession>
<dbReference type="EMBL" id="OV121132">
    <property type="protein sequence ID" value="CAH0545802.1"/>
    <property type="molecule type" value="Genomic_DNA"/>
</dbReference>
<feature type="compositionally biased region" description="Basic and acidic residues" evidence="1">
    <location>
        <begin position="165"/>
        <end position="199"/>
    </location>
</feature>
<name>A0A9P0F874_BRAAE</name>
<reference evidence="2" key="1">
    <citation type="submission" date="2021-12" db="EMBL/GenBank/DDBJ databases">
        <authorList>
            <person name="King R."/>
        </authorList>
    </citation>
    <scope>NUCLEOTIDE SEQUENCE</scope>
</reference>